<feature type="transmembrane region" description="Helical" evidence="5">
    <location>
        <begin position="223"/>
        <end position="240"/>
    </location>
</feature>
<feature type="transmembrane region" description="Helical" evidence="5">
    <location>
        <begin position="252"/>
        <end position="274"/>
    </location>
</feature>
<evidence type="ECO:0000256" key="5">
    <source>
        <dbReference type="SAM" id="Phobius"/>
    </source>
</evidence>
<accession>A0A086TBA2</accession>
<dbReference type="SUPFAM" id="SSF103473">
    <property type="entry name" value="MFS general substrate transporter"/>
    <property type="match status" value="1"/>
</dbReference>
<proteinExistence type="predicted"/>
<keyword evidence="8" id="KW-1185">Reference proteome</keyword>
<dbReference type="PANTHER" id="PTHR23501:SF198">
    <property type="entry name" value="AZOLE RESISTANCE PROTEIN 1-RELATED"/>
    <property type="match status" value="1"/>
</dbReference>
<dbReference type="InterPro" id="IPR036259">
    <property type="entry name" value="MFS_trans_sf"/>
</dbReference>
<evidence type="ECO:0000313" key="7">
    <source>
        <dbReference type="EMBL" id="KFH46634.1"/>
    </source>
</evidence>
<dbReference type="Proteomes" id="UP000029964">
    <property type="component" value="Unassembled WGS sequence"/>
</dbReference>
<sequence>MASSSETNASGDQTDGDPKLSQTRLYICGLAISVTNLTVAFDTTILGPAIPTITSEFGTLNHIGWYTSAYLLGMVCCQPFFARLILYYEKKWFYMTCVLVLEVGSIICATAPSSPVLIFGRAISGCGAAGITAGAFALVGQLAPLRERPRLIAMFTALQALAYSSGPTISGAFTGSSVTWRFNFWINLPIGFVSLVFVWFAVPATANVKKALPLLEKLKRCDLLGASLLILCLVPQFLALEWGGNVAPFSSPRVWGCFLASGIFALGFAALLAIKKDK</sequence>
<dbReference type="EMBL" id="JPKY01000017">
    <property type="protein sequence ID" value="KFH46634.1"/>
    <property type="molecule type" value="Genomic_DNA"/>
</dbReference>
<evidence type="ECO:0000259" key="6">
    <source>
        <dbReference type="PROSITE" id="PS50850"/>
    </source>
</evidence>
<dbReference type="GO" id="GO:0022857">
    <property type="term" value="F:transmembrane transporter activity"/>
    <property type="evidence" value="ECO:0007669"/>
    <property type="project" value="InterPro"/>
</dbReference>
<dbReference type="GO" id="GO:0005886">
    <property type="term" value="C:plasma membrane"/>
    <property type="evidence" value="ECO:0007669"/>
    <property type="project" value="TreeGrafter"/>
</dbReference>
<feature type="transmembrane region" description="Helical" evidence="5">
    <location>
        <begin position="118"/>
        <end position="139"/>
    </location>
</feature>
<evidence type="ECO:0000313" key="8">
    <source>
        <dbReference type="Proteomes" id="UP000029964"/>
    </source>
</evidence>
<dbReference type="InterPro" id="IPR020846">
    <property type="entry name" value="MFS_dom"/>
</dbReference>
<evidence type="ECO:0000256" key="4">
    <source>
        <dbReference type="ARBA" id="ARBA00023136"/>
    </source>
</evidence>
<name>A0A086TBA2_HAPC1</name>
<keyword evidence="2 5" id="KW-0812">Transmembrane</keyword>
<dbReference type="InterPro" id="IPR011701">
    <property type="entry name" value="MFS"/>
</dbReference>
<feature type="transmembrane region" description="Helical" evidence="5">
    <location>
        <begin position="151"/>
        <end position="170"/>
    </location>
</feature>
<feature type="transmembrane region" description="Helical" evidence="5">
    <location>
        <begin position="63"/>
        <end position="85"/>
    </location>
</feature>
<protein>
    <submittedName>
        <fullName evidence="7">Putative HC-toxin efflux carrier-like protein</fullName>
    </submittedName>
</protein>
<reference evidence="8" key="1">
    <citation type="journal article" date="2014" name="Genome Announc.">
        <title>Genome sequence and annotation of Acremonium chrysogenum, producer of the beta-lactam antibiotic cephalosporin C.</title>
        <authorList>
            <person name="Terfehr D."/>
            <person name="Dahlmann T.A."/>
            <person name="Specht T."/>
            <person name="Zadra I."/>
            <person name="Kuernsteiner H."/>
            <person name="Kueck U."/>
        </authorList>
    </citation>
    <scope>NUCLEOTIDE SEQUENCE [LARGE SCALE GENOMIC DNA]</scope>
    <source>
        <strain evidence="8">ATCC 11550 / CBS 779.69 / DSM 880 / IAM 14645 / JCM 23072 / IMI 49137</strain>
    </source>
</reference>
<feature type="transmembrane region" description="Helical" evidence="5">
    <location>
        <begin position="25"/>
        <end position="51"/>
    </location>
</feature>
<gene>
    <name evidence="7" type="ORF">ACRE_025000</name>
</gene>
<keyword evidence="4 5" id="KW-0472">Membrane</keyword>
<feature type="transmembrane region" description="Helical" evidence="5">
    <location>
        <begin position="92"/>
        <end position="112"/>
    </location>
</feature>
<dbReference type="Gene3D" id="1.20.1250.20">
    <property type="entry name" value="MFS general substrate transporter like domains"/>
    <property type="match status" value="1"/>
</dbReference>
<evidence type="ECO:0000256" key="1">
    <source>
        <dbReference type="ARBA" id="ARBA00004141"/>
    </source>
</evidence>
<feature type="transmembrane region" description="Helical" evidence="5">
    <location>
        <begin position="182"/>
        <end position="202"/>
    </location>
</feature>
<comment type="caution">
    <text evidence="7">The sequence shown here is derived from an EMBL/GenBank/DDBJ whole genome shotgun (WGS) entry which is preliminary data.</text>
</comment>
<evidence type="ECO:0000256" key="3">
    <source>
        <dbReference type="ARBA" id="ARBA00022989"/>
    </source>
</evidence>
<feature type="domain" description="Major facilitator superfamily (MFS) profile" evidence="6">
    <location>
        <begin position="28"/>
        <end position="278"/>
    </location>
</feature>
<dbReference type="Pfam" id="PF07690">
    <property type="entry name" value="MFS_1"/>
    <property type="match status" value="1"/>
</dbReference>
<comment type="subcellular location">
    <subcellularLocation>
        <location evidence="1">Membrane</location>
        <topology evidence="1">Multi-pass membrane protein</topology>
    </subcellularLocation>
</comment>
<dbReference type="STRING" id="857340.A0A086TBA2"/>
<keyword evidence="3 5" id="KW-1133">Transmembrane helix</keyword>
<organism evidence="7 8">
    <name type="scientific">Hapsidospora chrysogenum (strain ATCC 11550 / CBS 779.69 / DSM 880 / IAM 14645 / JCM 23072 / IMI 49137)</name>
    <name type="common">Acremonium chrysogenum</name>
    <dbReference type="NCBI Taxonomy" id="857340"/>
    <lineage>
        <taxon>Eukaryota</taxon>
        <taxon>Fungi</taxon>
        <taxon>Dikarya</taxon>
        <taxon>Ascomycota</taxon>
        <taxon>Pezizomycotina</taxon>
        <taxon>Sordariomycetes</taxon>
        <taxon>Hypocreomycetidae</taxon>
        <taxon>Hypocreales</taxon>
        <taxon>Bionectriaceae</taxon>
        <taxon>Hapsidospora</taxon>
    </lineage>
</organism>
<dbReference type="OrthoDB" id="10021397at2759"/>
<dbReference type="PANTHER" id="PTHR23501">
    <property type="entry name" value="MAJOR FACILITATOR SUPERFAMILY"/>
    <property type="match status" value="1"/>
</dbReference>
<dbReference type="HOGENOM" id="CLU_1001024_0_0_1"/>
<dbReference type="AlphaFoldDB" id="A0A086TBA2"/>
<dbReference type="PROSITE" id="PS50850">
    <property type="entry name" value="MFS"/>
    <property type="match status" value="1"/>
</dbReference>
<evidence type="ECO:0000256" key="2">
    <source>
        <dbReference type="ARBA" id="ARBA00022692"/>
    </source>
</evidence>